<dbReference type="PANTHER" id="PTHR22767">
    <property type="entry name" value="N-TERMINAL ACETYLTRANSFERASE-RELATED"/>
    <property type="match status" value="1"/>
</dbReference>
<accession>A0A067RFA8</accession>
<dbReference type="SUPFAM" id="SSF48452">
    <property type="entry name" value="TPR-like"/>
    <property type="match status" value="1"/>
</dbReference>
<organism evidence="4 5">
    <name type="scientific">Zootermopsis nevadensis</name>
    <name type="common">Dampwood termite</name>
    <dbReference type="NCBI Taxonomy" id="136037"/>
    <lineage>
        <taxon>Eukaryota</taxon>
        <taxon>Metazoa</taxon>
        <taxon>Ecdysozoa</taxon>
        <taxon>Arthropoda</taxon>
        <taxon>Hexapoda</taxon>
        <taxon>Insecta</taxon>
        <taxon>Pterygota</taxon>
        <taxon>Neoptera</taxon>
        <taxon>Polyneoptera</taxon>
        <taxon>Dictyoptera</taxon>
        <taxon>Blattodea</taxon>
        <taxon>Blattoidea</taxon>
        <taxon>Termitoidae</taxon>
        <taxon>Termopsidae</taxon>
        <taxon>Zootermopsis</taxon>
    </lineage>
</organism>
<dbReference type="PANTHER" id="PTHR22767:SF3">
    <property type="entry name" value="N-ALPHA-ACETYLTRANSFERASE 25, NATB AUXILIARY SUBUNIT"/>
    <property type="match status" value="1"/>
</dbReference>
<name>A0A067RFA8_ZOONE</name>
<dbReference type="EMBL" id="KK852507">
    <property type="protein sequence ID" value="KDR22452.1"/>
    <property type="molecule type" value="Genomic_DNA"/>
</dbReference>
<dbReference type="InterPro" id="IPR011990">
    <property type="entry name" value="TPR-like_helical_dom_sf"/>
</dbReference>
<comment type="similarity">
    <text evidence="1">Belongs to the MDM20/NAA25 family.</text>
</comment>
<keyword evidence="2" id="KW-0802">TPR repeat</keyword>
<dbReference type="STRING" id="136037.A0A067RFA8"/>
<sequence length="949" mass="108027">MQLLDAVRTEIPCDDSTLQAMTICYREIHNPERICEIYEAATKKEPNNEELLTHLFMSYVRVADYKKQQQTAMALYKLKPKNPYYFWAVMSVVMQAHKADEKLAKTVVLPLAERMVKKFVSDGKIEAEQEVQLYLMILEMQGKYDEALQVVEGPLGEKLISYVFIPLKRASLLMKLERWRDTNILYKLLLREDMDRWSYYMDYFTSALALLDSGQNDSAKVADSVTPTDSDGSIDARWQVADCTLEMCKDFLSLLLSENEALSRRLRGPYLAYLEFYRRLHERGDNPEEFLGDIVELFMRYFRNFGDKPCCVSDLKMFLPLLPNNRTKDFIQKVNETVGLREGELPSSIRRMQQHISSVQLSRCVGCHMDLNVVDKLALASSLLQYYDHGHTFNRDVLQTEFACNDPYALLAAHILYDVWVDTGSSQHIYDAILVLEYALTVSPSNFHIKLLLLRFYTILGAGGAAHRVYELLDVKHMQLDSLGYYHCNHIFVTGQLAATSALYEATLKFFTGNYKDSADHLTFSYKFGSFLKIEEFVEFRERLKNSLHYALVTIERILFELVISKNFLDTVKYIEGMDVTPEKDKVDWDNLQDNRDVQVITSWDPHLRQVSKEIEHQIFLDDMSFLRIRNLTVRCLAAAVDIGCANESNSPDPKQQHHSDNVEPVMNGEIKDDAISVPRYETFVKICDELLSLYESFTANPTIQVSQNVIGAPLPSRLYGYLASSSCCVLLELFGLIKLLIQDNEDESLTKMASTAAELVTSAVRKASGMIKVHGSDGTDQLAGRRGVLEYVVNTVEMISFAAILCGVGHSLVRPFKATLIGKSKKKKKNCNNQRNQQSQLRRIEVLNKLVSELQGAAEELDSALEYWESLPPTLSVISIFAEDLPSHLQALCLFESEHGNQNGCCNSTRSGLGSAVDTKLYDSHMSSLREIRNLLQVKIKYLSSVKI</sequence>
<dbReference type="InterPro" id="IPR019183">
    <property type="entry name" value="NAA25_NatB_aux_su"/>
</dbReference>
<gene>
    <name evidence="4" type="ORF">L798_01447</name>
</gene>
<evidence type="ECO:0000256" key="3">
    <source>
        <dbReference type="ARBA" id="ARBA00029872"/>
    </source>
</evidence>
<evidence type="ECO:0000313" key="5">
    <source>
        <dbReference type="Proteomes" id="UP000027135"/>
    </source>
</evidence>
<keyword evidence="4" id="KW-0808">Transferase</keyword>
<dbReference type="Proteomes" id="UP000027135">
    <property type="component" value="Unassembled WGS sequence"/>
</dbReference>
<proteinExistence type="inferred from homology"/>
<dbReference type="GO" id="GO:0031416">
    <property type="term" value="C:NatB complex"/>
    <property type="evidence" value="ECO:0007669"/>
    <property type="project" value="TreeGrafter"/>
</dbReference>
<evidence type="ECO:0000313" key="4">
    <source>
        <dbReference type="EMBL" id="KDR22452.1"/>
    </source>
</evidence>
<keyword evidence="5" id="KW-1185">Reference proteome</keyword>
<reference evidence="4 5" key="1">
    <citation type="journal article" date="2014" name="Nat. Commun.">
        <title>Molecular traces of alternative social organization in a termite genome.</title>
        <authorList>
            <person name="Terrapon N."/>
            <person name="Li C."/>
            <person name="Robertson H.M."/>
            <person name="Ji L."/>
            <person name="Meng X."/>
            <person name="Booth W."/>
            <person name="Chen Z."/>
            <person name="Childers C.P."/>
            <person name="Glastad K.M."/>
            <person name="Gokhale K."/>
            <person name="Gowin J."/>
            <person name="Gronenberg W."/>
            <person name="Hermansen R.A."/>
            <person name="Hu H."/>
            <person name="Hunt B.G."/>
            <person name="Huylmans A.K."/>
            <person name="Khalil S.M."/>
            <person name="Mitchell R.D."/>
            <person name="Munoz-Torres M.C."/>
            <person name="Mustard J.A."/>
            <person name="Pan H."/>
            <person name="Reese J.T."/>
            <person name="Scharf M.E."/>
            <person name="Sun F."/>
            <person name="Vogel H."/>
            <person name="Xiao J."/>
            <person name="Yang W."/>
            <person name="Yang Z."/>
            <person name="Yang Z."/>
            <person name="Zhou J."/>
            <person name="Zhu J."/>
            <person name="Brent C.S."/>
            <person name="Elsik C.G."/>
            <person name="Goodisman M.A."/>
            <person name="Liberles D.A."/>
            <person name="Roe R.M."/>
            <person name="Vargo E.L."/>
            <person name="Vilcinskas A."/>
            <person name="Wang J."/>
            <person name="Bornberg-Bauer E."/>
            <person name="Korb J."/>
            <person name="Zhang G."/>
            <person name="Liebig J."/>
        </authorList>
    </citation>
    <scope>NUCLEOTIDE SEQUENCE [LARGE SCALE GENOMIC DNA]</scope>
    <source>
        <tissue evidence="4">Whole organism</tissue>
    </source>
</reference>
<dbReference type="Pfam" id="PF09797">
    <property type="entry name" value="NatB_MDM20"/>
    <property type="match status" value="1"/>
</dbReference>
<dbReference type="eggNOG" id="KOG2053">
    <property type="taxonomic scope" value="Eukaryota"/>
</dbReference>
<protein>
    <recommendedName>
        <fullName evidence="3">N-terminal acetyltransferase B complex subunit MDM20 homolog</fullName>
    </recommendedName>
</protein>
<dbReference type="OMA" id="IHYTELA"/>
<dbReference type="FunCoup" id="A0A067RFA8">
    <property type="interactions" value="1949"/>
</dbReference>
<evidence type="ECO:0000256" key="2">
    <source>
        <dbReference type="ARBA" id="ARBA00022803"/>
    </source>
</evidence>
<dbReference type="Gene3D" id="1.25.40.1040">
    <property type="match status" value="1"/>
</dbReference>
<dbReference type="AlphaFoldDB" id="A0A067RFA8"/>
<dbReference type="InParanoid" id="A0A067RFA8"/>
<evidence type="ECO:0000256" key="1">
    <source>
        <dbReference type="ARBA" id="ARBA00006298"/>
    </source>
</evidence>
<dbReference type="GO" id="GO:0016740">
    <property type="term" value="F:transferase activity"/>
    <property type="evidence" value="ECO:0007669"/>
    <property type="project" value="UniProtKB-KW"/>
</dbReference>